<gene>
    <name evidence="6" type="ORF">BRAN1462_LOCUS1944</name>
</gene>
<dbReference type="GO" id="GO:0051015">
    <property type="term" value="F:actin filament binding"/>
    <property type="evidence" value="ECO:0007669"/>
    <property type="project" value="TreeGrafter"/>
</dbReference>
<evidence type="ECO:0008006" key="7">
    <source>
        <dbReference type="Google" id="ProtNLM"/>
    </source>
</evidence>
<dbReference type="GO" id="GO:0005885">
    <property type="term" value="C:Arp2/3 protein complex"/>
    <property type="evidence" value="ECO:0007669"/>
    <property type="project" value="InterPro"/>
</dbReference>
<evidence type="ECO:0000256" key="5">
    <source>
        <dbReference type="ARBA" id="ARBA00023212"/>
    </source>
</evidence>
<evidence type="ECO:0000313" key="6">
    <source>
        <dbReference type="EMBL" id="CAD9488801.1"/>
    </source>
</evidence>
<dbReference type="SUPFAM" id="SSF69645">
    <property type="entry name" value="Arp2/3 complex subunits"/>
    <property type="match status" value="1"/>
</dbReference>
<comment type="similarity">
    <text evidence="2">Belongs to the ARPC4 family.</text>
</comment>
<evidence type="ECO:0000256" key="1">
    <source>
        <dbReference type="ARBA" id="ARBA00004245"/>
    </source>
</evidence>
<dbReference type="AlphaFoldDB" id="A0A7S2MKM8"/>
<keyword evidence="5" id="KW-0206">Cytoskeleton</keyword>
<dbReference type="InterPro" id="IPR008384">
    <property type="entry name" value="ARPC4"/>
</dbReference>
<evidence type="ECO:0000256" key="2">
    <source>
        <dbReference type="ARBA" id="ARBA00005919"/>
    </source>
</evidence>
<dbReference type="EMBL" id="HBGW01002962">
    <property type="protein sequence ID" value="CAD9488801.1"/>
    <property type="molecule type" value="Transcribed_RNA"/>
</dbReference>
<accession>A0A7S2MKM8</accession>
<dbReference type="InterPro" id="IPR034666">
    <property type="entry name" value="ARPC2/4"/>
</dbReference>
<keyword evidence="3" id="KW-0963">Cytoplasm</keyword>
<keyword evidence="4" id="KW-0009">Actin-binding</keyword>
<organism evidence="6">
    <name type="scientific">Zooxanthella nutricula</name>
    <dbReference type="NCBI Taxonomy" id="1333877"/>
    <lineage>
        <taxon>Eukaryota</taxon>
        <taxon>Sar</taxon>
        <taxon>Alveolata</taxon>
        <taxon>Dinophyceae</taxon>
        <taxon>Peridiniales</taxon>
        <taxon>Peridiniales incertae sedis</taxon>
        <taxon>Zooxanthella</taxon>
    </lineage>
</organism>
<comment type="subcellular location">
    <subcellularLocation>
        <location evidence="1">Cytoplasm</location>
        <location evidence="1">Cytoskeleton</location>
    </subcellularLocation>
</comment>
<dbReference type="PANTHER" id="PTHR22629:SF0">
    <property type="entry name" value="ACTIN-RELATED PROTEIN 2_3 COMPLEX SUBUNIT 4"/>
    <property type="match status" value="1"/>
</dbReference>
<name>A0A7S2MKM8_9DINO</name>
<dbReference type="Gene3D" id="3.30.1460.20">
    <property type="match status" value="1"/>
</dbReference>
<reference evidence="6" key="1">
    <citation type="submission" date="2021-01" db="EMBL/GenBank/DDBJ databases">
        <authorList>
            <person name="Corre E."/>
            <person name="Pelletier E."/>
            <person name="Niang G."/>
            <person name="Scheremetjew M."/>
            <person name="Finn R."/>
            <person name="Kale V."/>
            <person name="Holt S."/>
            <person name="Cochrane G."/>
            <person name="Meng A."/>
            <person name="Brown T."/>
            <person name="Cohen L."/>
        </authorList>
    </citation>
    <scope>NUCLEOTIDE SEQUENCE</scope>
    <source>
        <strain evidence="6">RCC3387</strain>
    </source>
</reference>
<dbReference type="GO" id="GO:0030041">
    <property type="term" value="P:actin filament polymerization"/>
    <property type="evidence" value="ECO:0007669"/>
    <property type="project" value="InterPro"/>
</dbReference>
<evidence type="ECO:0000256" key="3">
    <source>
        <dbReference type="ARBA" id="ARBA00022490"/>
    </source>
</evidence>
<protein>
    <recommendedName>
        <fullName evidence="7">Actin-related protein 2/3 complex subunit 4</fullName>
    </recommendedName>
</protein>
<proteinExistence type="inferred from homology"/>
<dbReference type="Pfam" id="PF05856">
    <property type="entry name" value="ARPC4"/>
    <property type="match status" value="1"/>
</dbReference>
<dbReference type="GO" id="GO:0034314">
    <property type="term" value="P:Arp2/3 complex-mediated actin nucleation"/>
    <property type="evidence" value="ECO:0007669"/>
    <property type="project" value="InterPro"/>
</dbReference>
<sequence>MAHTYGPYLEDIRRALKVALCVRSFPSEVVERQHRPEIEFKDSPVLVVEPKCIARNENERCLIEQSINSTRISIKIRQSDDMERKLCKKFADFNAQRAEHLVILRRKPVEGYDLSFLITNTHLEQMLVDSVIDFLINFIQDIDKEIKDLKIMLNTRFRAAATAYMSQYAPDRS</sequence>
<evidence type="ECO:0000256" key="4">
    <source>
        <dbReference type="ARBA" id="ARBA00023203"/>
    </source>
</evidence>
<dbReference type="PANTHER" id="PTHR22629">
    <property type="entry name" value="ARP2/3 COMPLEX 20 KD SUBUNIT"/>
    <property type="match status" value="1"/>
</dbReference>